<dbReference type="PANTHER" id="PTHR24366">
    <property type="entry name" value="IG(IMMUNOGLOBULIN) AND LRR(LEUCINE RICH REPEAT) DOMAINS"/>
    <property type="match status" value="1"/>
</dbReference>
<keyword evidence="6" id="KW-0472">Membrane</keyword>
<feature type="non-terminal residue" evidence="9">
    <location>
        <position position="1"/>
    </location>
</feature>
<evidence type="ECO:0000313" key="10">
    <source>
        <dbReference type="Proteomes" id="UP000667349"/>
    </source>
</evidence>
<dbReference type="InterPro" id="IPR003591">
    <property type="entry name" value="Leu-rich_rpt_typical-subtyp"/>
</dbReference>
<dbReference type="InterPro" id="IPR003598">
    <property type="entry name" value="Ig_sub2"/>
</dbReference>
<dbReference type="PANTHER" id="PTHR24366:SF151">
    <property type="entry name" value="KEKKON 2"/>
    <property type="match status" value="1"/>
</dbReference>
<dbReference type="InterPro" id="IPR036179">
    <property type="entry name" value="Ig-like_dom_sf"/>
</dbReference>
<dbReference type="Pfam" id="PF13927">
    <property type="entry name" value="Ig_3"/>
    <property type="match status" value="1"/>
</dbReference>
<evidence type="ECO:0000256" key="6">
    <source>
        <dbReference type="SAM" id="Phobius"/>
    </source>
</evidence>
<keyword evidence="6" id="KW-1133">Transmembrane helix</keyword>
<keyword evidence="6" id="KW-0812">Transmembrane</keyword>
<dbReference type="Gene3D" id="2.60.40.10">
    <property type="entry name" value="Immunoglobulins"/>
    <property type="match status" value="1"/>
</dbReference>
<feature type="non-terminal residue" evidence="9">
    <location>
        <position position="710"/>
    </location>
</feature>
<feature type="transmembrane region" description="Helical" evidence="6">
    <location>
        <begin position="394"/>
        <end position="421"/>
    </location>
</feature>
<dbReference type="Proteomes" id="UP000667349">
    <property type="component" value="Unassembled WGS sequence"/>
</dbReference>
<keyword evidence="4" id="KW-1015">Disulfide bond</keyword>
<evidence type="ECO:0000256" key="1">
    <source>
        <dbReference type="ARBA" id="ARBA00022614"/>
    </source>
</evidence>
<dbReference type="SMART" id="SM00369">
    <property type="entry name" value="LRR_TYP"/>
    <property type="match status" value="6"/>
</dbReference>
<sequence length="710" mass="78463">MCLIVLVWRWRAALFSTMLLLLSWGTNAAEDCPSMCACKWKGGKEWVECANRDLKGLPQGAREETQVLDLSGNHLVNLPAECFRALGLINLQRLYLGKSRINQIASEAFVGLVGLVELDLSENQIEQVPTDTFASYPSLMRLILNGNPIREIRQSAFLRLVHLTNLEISKCVIEIIEQNAFEGLQSLEWLRLDGNRLTYVPDHTLPLGGNLRGLTLHNNPWQCDCRLRIMQAWLKESAPAAPQESEPICDSPARLHGKQIKSLKINELACLPHIDLQDHLDIYEGGNITLRCDVHAIPTAKVTWWFNGEPCELQHENNSMASSISTFPRYIRQRGGTNMSSTLFLYSVESLDEGTYSCIAENSAGSAVANLSLRVLFREKPTVEPPSDNPGSGYVAAIVAGALVGTLLALSCLVGSVIYCAKKRRRDRKRNSKALVTQSKSVLPITKDTTSSSCRKGNGSLIGGLEHQQMVSYTEREINRAATLERREHTRNNHLDRDAYSVASPVAKYLTEPDLINEVPENSEVGYGQLYGRHHQRAGGVDRQVLEYDSGYPLQPDLRPPPVLSQMNYLDQDGYPLNFGLPKITFSTASTLPRLRQRMTEPGSAAAPAARYSREAEFLARSPGYDPILPRTDARYTAEVSPVAVFPEVPFIPSPPAAYRGETTPLSPRSLLGKTAREAAAAAAARAEELQPPNHPESPDEGYVGDAMDV</sequence>
<dbReference type="EMBL" id="JAANHZ010000585">
    <property type="protein sequence ID" value="KAG5309478.1"/>
    <property type="molecule type" value="Genomic_DNA"/>
</dbReference>
<name>A0A836ECU7_9HYME</name>
<feature type="signal peptide" evidence="7">
    <location>
        <begin position="1"/>
        <end position="28"/>
    </location>
</feature>
<dbReference type="SUPFAM" id="SSF48726">
    <property type="entry name" value="Immunoglobulin"/>
    <property type="match status" value="1"/>
</dbReference>
<dbReference type="InterPro" id="IPR001611">
    <property type="entry name" value="Leu-rich_rpt"/>
</dbReference>
<dbReference type="SMART" id="SM00409">
    <property type="entry name" value="IG"/>
    <property type="match status" value="1"/>
</dbReference>
<dbReference type="SMART" id="SM00408">
    <property type="entry name" value="IGc2"/>
    <property type="match status" value="1"/>
</dbReference>
<comment type="caution">
    <text evidence="9">The sequence shown here is derived from an EMBL/GenBank/DDBJ whole genome shotgun (WGS) entry which is preliminary data.</text>
</comment>
<keyword evidence="10" id="KW-1185">Reference proteome</keyword>
<dbReference type="InterPro" id="IPR000483">
    <property type="entry name" value="Cys-rich_flank_reg_C"/>
</dbReference>
<dbReference type="InterPro" id="IPR007110">
    <property type="entry name" value="Ig-like_dom"/>
</dbReference>
<gene>
    <name evidence="9" type="primary">Lrrc4c</name>
    <name evidence="9" type="ORF">G6Z75_0007908</name>
</gene>
<feature type="chain" id="PRO_5032854244" evidence="7">
    <location>
        <begin position="29"/>
        <end position="710"/>
    </location>
</feature>
<evidence type="ECO:0000256" key="3">
    <source>
        <dbReference type="ARBA" id="ARBA00022737"/>
    </source>
</evidence>
<dbReference type="FunFam" id="3.80.10.10:FF:000082">
    <property type="entry name" value="Leucine-rich repeat-containing 24"/>
    <property type="match status" value="1"/>
</dbReference>
<dbReference type="PROSITE" id="PS51450">
    <property type="entry name" value="LRR"/>
    <property type="match status" value="1"/>
</dbReference>
<evidence type="ECO:0000256" key="5">
    <source>
        <dbReference type="SAM" id="MobiDB-lite"/>
    </source>
</evidence>
<evidence type="ECO:0000256" key="4">
    <source>
        <dbReference type="ARBA" id="ARBA00023157"/>
    </source>
</evidence>
<dbReference type="SMART" id="SM00082">
    <property type="entry name" value="LRRCT"/>
    <property type="match status" value="1"/>
</dbReference>
<feature type="region of interest" description="Disordered" evidence="5">
    <location>
        <begin position="656"/>
        <end position="710"/>
    </location>
</feature>
<dbReference type="PROSITE" id="PS50835">
    <property type="entry name" value="IG_LIKE"/>
    <property type="match status" value="1"/>
</dbReference>
<evidence type="ECO:0000259" key="8">
    <source>
        <dbReference type="PROSITE" id="PS50835"/>
    </source>
</evidence>
<reference evidence="9" key="1">
    <citation type="submission" date="2020-02" db="EMBL/GenBank/DDBJ databases">
        <title>Relaxed selection underlies rapid genomic changes in the transitions from sociality to social parasitism in ants.</title>
        <authorList>
            <person name="Bi X."/>
        </authorList>
    </citation>
    <scope>NUCLEOTIDE SEQUENCE</scope>
    <source>
        <strain evidence="9">BGI-DK2013a</strain>
        <tissue evidence="9">Whole body</tissue>
    </source>
</reference>
<keyword evidence="3" id="KW-0677">Repeat</keyword>
<dbReference type="InterPro" id="IPR003599">
    <property type="entry name" value="Ig_sub"/>
</dbReference>
<accession>A0A836ECU7</accession>
<evidence type="ECO:0000256" key="7">
    <source>
        <dbReference type="SAM" id="SignalP"/>
    </source>
</evidence>
<evidence type="ECO:0000313" key="9">
    <source>
        <dbReference type="EMBL" id="KAG5309478.1"/>
    </source>
</evidence>
<dbReference type="AlphaFoldDB" id="A0A836ECU7"/>
<evidence type="ECO:0000256" key="2">
    <source>
        <dbReference type="ARBA" id="ARBA00022729"/>
    </source>
</evidence>
<dbReference type="Gene3D" id="3.80.10.10">
    <property type="entry name" value="Ribonuclease Inhibitor"/>
    <property type="match status" value="2"/>
</dbReference>
<organism evidence="9 10">
    <name type="scientific">Acromyrmex insinuator</name>
    <dbReference type="NCBI Taxonomy" id="230686"/>
    <lineage>
        <taxon>Eukaryota</taxon>
        <taxon>Metazoa</taxon>
        <taxon>Ecdysozoa</taxon>
        <taxon>Arthropoda</taxon>
        <taxon>Hexapoda</taxon>
        <taxon>Insecta</taxon>
        <taxon>Pterygota</taxon>
        <taxon>Neoptera</taxon>
        <taxon>Endopterygota</taxon>
        <taxon>Hymenoptera</taxon>
        <taxon>Apocrita</taxon>
        <taxon>Aculeata</taxon>
        <taxon>Formicoidea</taxon>
        <taxon>Formicidae</taxon>
        <taxon>Myrmicinae</taxon>
        <taxon>Acromyrmex</taxon>
    </lineage>
</organism>
<dbReference type="Pfam" id="PF13855">
    <property type="entry name" value="LRR_8"/>
    <property type="match status" value="2"/>
</dbReference>
<dbReference type="SUPFAM" id="SSF52058">
    <property type="entry name" value="L domain-like"/>
    <property type="match status" value="1"/>
</dbReference>
<protein>
    <submittedName>
        <fullName evidence="9">LRC4C protein</fullName>
    </submittedName>
</protein>
<dbReference type="GO" id="GO:0071944">
    <property type="term" value="C:cell periphery"/>
    <property type="evidence" value="ECO:0007669"/>
    <property type="project" value="UniProtKB-ARBA"/>
</dbReference>
<dbReference type="InterPro" id="IPR013783">
    <property type="entry name" value="Ig-like_fold"/>
</dbReference>
<keyword evidence="2 7" id="KW-0732">Signal</keyword>
<proteinExistence type="predicted"/>
<dbReference type="InterPro" id="IPR032675">
    <property type="entry name" value="LRR_dom_sf"/>
</dbReference>
<keyword evidence="1" id="KW-0433">Leucine-rich repeat</keyword>
<feature type="domain" description="Ig-like" evidence="8">
    <location>
        <begin position="272"/>
        <end position="374"/>
    </location>
</feature>